<dbReference type="EMBL" id="SOBT01000011">
    <property type="protein sequence ID" value="TDU25912.1"/>
    <property type="molecule type" value="Genomic_DNA"/>
</dbReference>
<comment type="caution">
    <text evidence="1">The sequence shown here is derived from an EMBL/GenBank/DDBJ whole genome shotgun (WGS) entry which is preliminary data.</text>
</comment>
<organism evidence="1 2">
    <name type="scientific">Panacagrimonas perspica</name>
    <dbReference type="NCBI Taxonomy" id="381431"/>
    <lineage>
        <taxon>Bacteria</taxon>
        <taxon>Pseudomonadati</taxon>
        <taxon>Pseudomonadota</taxon>
        <taxon>Gammaproteobacteria</taxon>
        <taxon>Nevskiales</taxon>
        <taxon>Nevskiaceae</taxon>
        <taxon>Panacagrimonas</taxon>
    </lineage>
</organism>
<reference evidence="1 2" key="1">
    <citation type="submission" date="2019-03" db="EMBL/GenBank/DDBJ databases">
        <title>Genomic Encyclopedia of Type Strains, Phase IV (KMG-IV): sequencing the most valuable type-strain genomes for metagenomic binning, comparative biology and taxonomic classification.</title>
        <authorList>
            <person name="Goeker M."/>
        </authorList>
    </citation>
    <scope>NUCLEOTIDE SEQUENCE [LARGE SCALE GENOMIC DNA]</scope>
    <source>
        <strain evidence="1 2">DSM 26377</strain>
    </source>
</reference>
<protein>
    <submittedName>
        <fullName evidence="1">Uncharacterized protein</fullName>
    </submittedName>
</protein>
<name>A0A4R7NYE1_9GAMM</name>
<dbReference type="Proteomes" id="UP000295341">
    <property type="component" value="Unassembled WGS sequence"/>
</dbReference>
<dbReference type="AlphaFoldDB" id="A0A4R7NYE1"/>
<evidence type="ECO:0000313" key="1">
    <source>
        <dbReference type="EMBL" id="TDU25912.1"/>
    </source>
</evidence>
<keyword evidence="2" id="KW-1185">Reference proteome</keyword>
<accession>A0A4R7NYE1</accession>
<gene>
    <name evidence="1" type="ORF">DFR24_4359</name>
</gene>
<proteinExistence type="predicted"/>
<evidence type="ECO:0000313" key="2">
    <source>
        <dbReference type="Proteomes" id="UP000295341"/>
    </source>
</evidence>
<sequence length="59" mass="6686">MLCRELECHLNGLIEEAVCFISWSHALTLLVPNANWTDQLLLCFAAFSQFNLVDCDVTL</sequence>